<sequence length="198" mass="21948">MTVSITRCLRSISLVLWLLVCAVNTAQADGILARRADAELTPDGQLSLSTRFQTRLSSGLNDALEQGVALTFRLEFELTRPRSTAYYLNLKEWFEPHASLAFKLSYQPLTSRYRITIGSFSNYYRTLAEAMGALGSIQDWRVLQSGALDPRSPGSVAGRVRLVLDISELPKPFQINALGSGEWSLSSNWTAINMKDGN</sequence>
<organism evidence="2 3">
    <name type="scientific">Aquitalea magnusonii</name>
    <dbReference type="NCBI Taxonomy" id="332411"/>
    <lineage>
        <taxon>Bacteria</taxon>
        <taxon>Pseudomonadati</taxon>
        <taxon>Pseudomonadota</taxon>
        <taxon>Betaproteobacteria</taxon>
        <taxon>Neisseriales</taxon>
        <taxon>Chromobacteriaceae</taxon>
        <taxon>Aquitalea</taxon>
    </lineage>
</organism>
<evidence type="ECO:0000313" key="2">
    <source>
        <dbReference type="EMBL" id="PXX49881.1"/>
    </source>
</evidence>
<protein>
    <submittedName>
        <fullName evidence="2">Uncharacterized protein DUF4390</fullName>
    </submittedName>
</protein>
<dbReference type="Pfam" id="PF14334">
    <property type="entry name" value="DUF4390"/>
    <property type="match status" value="1"/>
</dbReference>
<gene>
    <name evidence="2" type="ORF">DFR38_10361</name>
</gene>
<evidence type="ECO:0000313" key="3">
    <source>
        <dbReference type="Proteomes" id="UP000248395"/>
    </source>
</evidence>
<dbReference type="EMBL" id="QJKC01000003">
    <property type="protein sequence ID" value="PXX49881.1"/>
    <property type="molecule type" value="Genomic_DNA"/>
</dbReference>
<evidence type="ECO:0000256" key="1">
    <source>
        <dbReference type="SAM" id="SignalP"/>
    </source>
</evidence>
<dbReference type="InterPro" id="IPR025500">
    <property type="entry name" value="DUF4390"/>
</dbReference>
<keyword evidence="3" id="KW-1185">Reference proteome</keyword>
<reference evidence="2 3" key="1">
    <citation type="submission" date="2018-05" db="EMBL/GenBank/DDBJ databases">
        <title>Genomic Encyclopedia of Type Strains, Phase IV (KMG-IV): sequencing the most valuable type-strain genomes for metagenomic binning, comparative biology and taxonomic classification.</title>
        <authorList>
            <person name="Goeker M."/>
        </authorList>
    </citation>
    <scope>NUCLEOTIDE SEQUENCE [LARGE SCALE GENOMIC DNA]</scope>
    <source>
        <strain evidence="2 3">DSM 25134</strain>
    </source>
</reference>
<feature type="chain" id="PRO_5016294213" evidence="1">
    <location>
        <begin position="29"/>
        <end position="198"/>
    </location>
</feature>
<feature type="signal peptide" evidence="1">
    <location>
        <begin position="1"/>
        <end position="28"/>
    </location>
</feature>
<dbReference type="Proteomes" id="UP000248395">
    <property type="component" value="Unassembled WGS sequence"/>
</dbReference>
<comment type="caution">
    <text evidence="2">The sequence shown here is derived from an EMBL/GenBank/DDBJ whole genome shotgun (WGS) entry which is preliminary data.</text>
</comment>
<dbReference type="OrthoDB" id="5298153at2"/>
<name>A0A318JX02_9NEIS</name>
<proteinExistence type="predicted"/>
<keyword evidence="1" id="KW-0732">Signal</keyword>
<dbReference type="AlphaFoldDB" id="A0A318JX02"/>
<accession>A0A318JX02</accession>